<accession>A0ABT8K3B2</accession>
<gene>
    <name evidence="2" type="ORF">P5G52_13685</name>
</gene>
<proteinExistence type="predicted"/>
<dbReference type="RefSeq" id="WP_301228231.1">
    <property type="nucleotide sequence ID" value="NZ_JAROCG010000001.1"/>
</dbReference>
<keyword evidence="3" id="KW-1185">Reference proteome</keyword>
<comment type="caution">
    <text evidence="2">The sequence shown here is derived from an EMBL/GenBank/DDBJ whole genome shotgun (WGS) entry which is preliminary data.</text>
</comment>
<feature type="region of interest" description="Disordered" evidence="1">
    <location>
        <begin position="28"/>
        <end position="50"/>
    </location>
</feature>
<evidence type="ECO:0000313" key="2">
    <source>
        <dbReference type="EMBL" id="MDN4611915.1"/>
    </source>
</evidence>
<dbReference type="Proteomes" id="UP001174209">
    <property type="component" value="Unassembled WGS sequence"/>
</dbReference>
<evidence type="ECO:0000256" key="1">
    <source>
        <dbReference type="SAM" id="MobiDB-lite"/>
    </source>
</evidence>
<name>A0ABT8K3B2_9MICC</name>
<evidence type="ECO:0000313" key="3">
    <source>
        <dbReference type="Proteomes" id="UP001174209"/>
    </source>
</evidence>
<sequence length="163" mass="17380">MTKTFPADGIQNLILNHKGDRSYGRLERDAGGYPSSRALQKAATSPASGFPDPRTISGLSRALNVPIADVIRAYAVSLGLPMEGEDKGVLRIVGAGTLPKQSQDLLISLARELRTAYETPWGEQPEVPAPAKPELAAAELTKDDVELAARVGDHGIDPEENQP</sequence>
<organism evidence="2 3">
    <name type="scientific">Arthrobacter burdickii</name>
    <dbReference type="NCBI Taxonomy" id="3035920"/>
    <lineage>
        <taxon>Bacteria</taxon>
        <taxon>Bacillati</taxon>
        <taxon>Actinomycetota</taxon>
        <taxon>Actinomycetes</taxon>
        <taxon>Micrococcales</taxon>
        <taxon>Micrococcaceae</taxon>
        <taxon>Arthrobacter</taxon>
    </lineage>
</organism>
<protein>
    <submittedName>
        <fullName evidence="2">Uncharacterized protein</fullName>
    </submittedName>
</protein>
<dbReference type="EMBL" id="JAROCG010000001">
    <property type="protein sequence ID" value="MDN4611915.1"/>
    <property type="molecule type" value="Genomic_DNA"/>
</dbReference>
<reference evidence="2" key="1">
    <citation type="submission" date="2023-06" db="EMBL/GenBank/DDBJ databases">
        <title>MT1 and MT2 Draft Genomes of Novel Species.</title>
        <authorList>
            <person name="Venkateswaran K."/>
        </authorList>
    </citation>
    <scope>NUCLEOTIDE SEQUENCE</scope>
    <source>
        <strain evidence="2">IIF3SC-B10</strain>
    </source>
</reference>